<accession>A0A8J7QU92</accession>
<protein>
    <submittedName>
        <fullName evidence="1">CesT family type III secretion system chaperone</fullName>
    </submittedName>
</protein>
<evidence type="ECO:0000313" key="2">
    <source>
        <dbReference type="Proteomes" id="UP000664417"/>
    </source>
</evidence>
<dbReference type="SUPFAM" id="SSF69635">
    <property type="entry name" value="Type III secretory system chaperone-like"/>
    <property type="match status" value="1"/>
</dbReference>
<dbReference type="GO" id="GO:0030254">
    <property type="term" value="P:protein secretion by the type III secretion system"/>
    <property type="evidence" value="ECO:0007669"/>
    <property type="project" value="InterPro"/>
</dbReference>
<name>A0A8J7QU92_9BACT</name>
<keyword evidence="2" id="KW-1185">Reference proteome</keyword>
<dbReference type="CDD" id="cd16364">
    <property type="entry name" value="T3SC_I-like"/>
    <property type="match status" value="1"/>
</dbReference>
<organism evidence="1 2">
    <name type="scientific">Acanthopleuribacter pedis</name>
    <dbReference type="NCBI Taxonomy" id="442870"/>
    <lineage>
        <taxon>Bacteria</taxon>
        <taxon>Pseudomonadati</taxon>
        <taxon>Acidobacteriota</taxon>
        <taxon>Holophagae</taxon>
        <taxon>Acanthopleuribacterales</taxon>
        <taxon>Acanthopleuribacteraceae</taxon>
        <taxon>Acanthopleuribacter</taxon>
    </lineage>
</organism>
<dbReference type="Pfam" id="PF05932">
    <property type="entry name" value="CesT"/>
    <property type="match status" value="1"/>
</dbReference>
<evidence type="ECO:0000313" key="1">
    <source>
        <dbReference type="EMBL" id="MBO1323333.1"/>
    </source>
</evidence>
<reference evidence="1" key="1">
    <citation type="submission" date="2021-03" db="EMBL/GenBank/DDBJ databases">
        <authorList>
            <person name="Wang G."/>
        </authorList>
    </citation>
    <scope>NUCLEOTIDE SEQUENCE</scope>
    <source>
        <strain evidence="1">KCTC 12899</strain>
    </source>
</reference>
<dbReference type="EMBL" id="JAFREP010000057">
    <property type="protein sequence ID" value="MBO1323333.1"/>
    <property type="molecule type" value="Genomic_DNA"/>
</dbReference>
<dbReference type="Proteomes" id="UP000664417">
    <property type="component" value="Unassembled WGS sequence"/>
</dbReference>
<comment type="caution">
    <text evidence="1">The sequence shown here is derived from an EMBL/GenBank/DDBJ whole genome shotgun (WGS) entry which is preliminary data.</text>
</comment>
<dbReference type="InterPro" id="IPR010261">
    <property type="entry name" value="Tir_chaperone"/>
</dbReference>
<dbReference type="Gene3D" id="3.30.1460.10">
    <property type="match status" value="1"/>
</dbReference>
<proteinExistence type="predicted"/>
<sequence>MMTHEQAVATLTDWLRPFAPVTFNRNGMAAMAYDTYAIVFEVPQESEGADGPMYFIRAAITPPNTFKAKDYAWALRTNLFQLASGGFTLALDERYRLELCYAEPIRCVNEHTFATVVANFIVALEEFARQVKERNTPSTGSFPTMTQFA</sequence>
<gene>
    <name evidence="1" type="ORF">J3U88_33010</name>
</gene>
<dbReference type="RefSeq" id="WP_207863485.1">
    <property type="nucleotide sequence ID" value="NZ_JAFREP010000057.1"/>
</dbReference>
<dbReference type="AlphaFoldDB" id="A0A8J7QU92"/>